<dbReference type="PROSITE" id="PS00194">
    <property type="entry name" value="THIOREDOXIN_1"/>
    <property type="match status" value="1"/>
</dbReference>
<accession>A0A7D4IJ30</accession>
<dbReference type="PANTHER" id="PTHR42852">
    <property type="entry name" value="THIOL:DISULFIDE INTERCHANGE PROTEIN DSBE"/>
    <property type="match status" value="1"/>
</dbReference>
<evidence type="ECO:0000256" key="1">
    <source>
        <dbReference type="ARBA" id="ARBA00004196"/>
    </source>
</evidence>
<dbReference type="InterPro" id="IPR013740">
    <property type="entry name" value="Redoxin"/>
</dbReference>
<keyword evidence="7" id="KW-1185">Reference proteome</keyword>
<keyword evidence="2" id="KW-0201">Cytochrome c-type biogenesis</keyword>
<dbReference type="Pfam" id="PF08534">
    <property type="entry name" value="Redoxin"/>
    <property type="match status" value="1"/>
</dbReference>
<evidence type="ECO:0000256" key="3">
    <source>
        <dbReference type="ARBA" id="ARBA00023284"/>
    </source>
</evidence>
<dbReference type="Proteomes" id="UP000500970">
    <property type="component" value="Chromosome"/>
</dbReference>
<dbReference type="KEGG" id="apes:FOC84_18850"/>
<dbReference type="RefSeq" id="WP_173145761.1">
    <property type="nucleotide sequence ID" value="NZ_CP053985.1"/>
</dbReference>
<name>A0A7D4IJ30_9BURK</name>
<dbReference type="CDD" id="cd02966">
    <property type="entry name" value="TlpA_like_family"/>
    <property type="match status" value="1"/>
</dbReference>
<evidence type="ECO:0000256" key="2">
    <source>
        <dbReference type="ARBA" id="ARBA00022748"/>
    </source>
</evidence>
<keyword evidence="3" id="KW-0676">Redox-active center</keyword>
<evidence type="ECO:0000256" key="4">
    <source>
        <dbReference type="SAM" id="SignalP"/>
    </source>
</evidence>
<dbReference type="SUPFAM" id="SSF52833">
    <property type="entry name" value="Thioredoxin-like"/>
    <property type="match status" value="1"/>
</dbReference>
<comment type="subcellular location">
    <subcellularLocation>
        <location evidence="1">Cell envelope</location>
    </subcellularLocation>
</comment>
<reference evidence="6 7" key="1">
    <citation type="submission" date="2020-05" db="EMBL/GenBank/DDBJ databases">
        <title>FDA dAtabase for Regulatory Grade micrObial Sequences (FDA-ARGOS): Supporting development and validation of Infectious Disease Dx tests.</title>
        <authorList>
            <person name="Sproer C."/>
            <person name="Gronow S."/>
            <person name="Severitt S."/>
            <person name="Schroder I."/>
            <person name="Tallon L."/>
            <person name="Sadzewicz L."/>
            <person name="Zhao X."/>
            <person name="Vavikolanu K."/>
            <person name="Mehta A."/>
            <person name="Aluvathingal J."/>
            <person name="Nadendla S."/>
            <person name="Myers T."/>
            <person name="Yan Y."/>
            <person name="Sichtig H."/>
        </authorList>
    </citation>
    <scope>NUCLEOTIDE SEQUENCE [LARGE SCALE GENOMIC DNA]</scope>
    <source>
        <strain evidence="6 7">FDAARGOS_790</strain>
    </source>
</reference>
<dbReference type="AlphaFoldDB" id="A0A7D4IJ30"/>
<dbReference type="GO" id="GO:0030313">
    <property type="term" value="C:cell envelope"/>
    <property type="evidence" value="ECO:0007669"/>
    <property type="project" value="UniProtKB-SubCell"/>
</dbReference>
<dbReference type="PANTHER" id="PTHR42852:SF18">
    <property type="entry name" value="CHROMOSOME UNDETERMINED SCAFFOLD_47, WHOLE GENOME SHOTGUN SEQUENCE"/>
    <property type="match status" value="1"/>
</dbReference>
<dbReference type="PROSITE" id="PS51352">
    <property type="entry name" value="THIOREDOXIN_2"/>
    <property type="match status" value="1"/>
</dbReference>
<protein>
    <submittedName>
        <fullName evidence="6">TlpA family protein disulfide reductase</fullName>
    </submittedName>
</protein>
<gene>
    <name evidence="6" type="ORF">FOC84_18850</name>
</gene>
<dbReference type="InterPro" id="IPR050553">
    <property type="entry name" value="Thioredoxin_ResA/DsbE_sf"/>
</dbReference>
<sequence>MNAVSRYGRLLLAAGMLAAAAAHAQAPPKVGDKLVMPDVQLLDGTRLSTTDFAGKPLVVEYWASWCPYCARQNPHLQKLTDAARDKGLRILTVSIDRDEQAARDYIAKHGYTFGVAMDNEALRAVFGKRRVIPEIFVLDANGKLLEAIPGEMFEEDVLELLRHATPRS</sequence>
<feature type="chain" id="PRO_5028889677" evidence="4">
    <location>
        <begin position="25"/>
        <end position="168"/>
    </location>
</feature>
<keyword evidence="4" id="KW-0732">Signal</keyword>
<dbReference type="GO" id="GO:0017004">
    <property type="term" value="P:cytochrome complex assembly"/>
    <property type="evidence" value="ECO:0007669"/>
    <property type="project" value="UniProtKB-KW"/>
</dbReference>
<evidence type="ECO:0000259" key="5">
    <source>
        <dbReference type="PROSITE" id="PS51352"/>
    </source>
</evidence>
<dbReference type="GO" id="GO:0015036">
    <property type="term" value="F:disulfide oxidoreductase activity"/>
    <property type="evidence" value="ECO:0007669"/>
    <property type="project" value="UniProtKB-ARBA"/>
</dbReference>
<dbReference type="InterPro" id="IPR013766">
    <property type="entry name" value="Thioredoxin_domain"/>
</dbReference>
<proteinExistence type="predicted"/>
<feature type="domain" description="Thioredoxin" evidence="5">
    <location>
        <begin position="28"/>
        <end position="166"/>
    </location>
</feature>
<feature type="signal peptide" evidence="4">
    <location>
        <begin position="1"/>
        <end position="24"/>
    </location>
</feature>
<dbReference type="Gene3D" id="3.40.30.10">
    <property type="entry name" value="Glutaredoxin"/>
    <property type="match status" value="1"/>
</dbReference>
<dbReference type="InterPro" id="IPR017937">
    <property type="entry name" value="Thioredoxin_CS"/>
</dbReference>
<dbReference type="InterPro" id="IPR036249">
    <property type="entry name" value="Thioredoxin-like_sf"/>
</dbReference>
<dbReference type="EMBL" id="CP053985">
    <property type="protein sequence ID" value="QKH36883.1"/>
    <property type="molecule type" value="Genomic_DNA"/>
</dbReference>
<evidence type="ECO:0000313" key="6">
    <source>
        <dbReference type="EMBL" id="QKH36883.1"/>
    </source>
</evidence>
<evidence type="ECO:0000313" key="7">
    <source>
        <dbReference type="Proteomes" id="UP000500970"/>
    </source>
</evidence>
<organism evidence="6 7">
    <name type="scientific">Achromobacter pestifer</name>
    <dbReference type="NCBI Taxonomy" id="1353889"/>
    <lineage>
        <taxon>Bacteria</taxon>
        <taxon>Pseudomonadati</taxon>
        <taxon>Pseudomonadota</taxon>
        <taxon>Betaproteobacteria</taxon>
        <taxon>Burkholderiales</taxon>
        <taxon>Alcaligenaceae</taxon>
        <taxon>Achromobacter</taxon>
    </lineage>
</organism>